<protein>
    <submittedName>
        <fullName evidence="2">Uncharacterized protein</fullName>
    </submittedName>
</protein>
<accession>A0A3P7MBJ9</accession>
<evidence type="ECO:0000313" key="3">
    <source>
        <dbReference type="Proteomes" id="UP000281553"/>
    </source>
</evidence>
<reference evidence="2 3" key="1">
    <citation type="submission" date="2018-11" db="EMBL/GenBank/DDBJ databases">
        <authorList>
            <consortium name="Pathogen Informatics"/>
        </authorList>
    </citation>
    <scope>NUCLEOTIDE SEQUENCE [LARGE SCALE GENOMIC DNA]</scope>
</reference>
<dbReference type="AlphaFoldDB" id="A0A3P7MBJ9"/>
<sequence>MQAVFKESPSTIPTICIENSSCNEPSARNSPICDVNSPFLIASNEDFLGKSLSFNVQVSQFLCWFSELTEPRKLLFTALVVKNTSPDFLQIAHTLLEHRLLSFQSPELVQKANSLDHVKSLFSISNPSELTQTLLHLLSHLSTEPSTILSGSVNKDDKTSDHPISGSQGAEYNETIRRYYLDLIDKVFENLSTLRTHKCPTFTSRAELATQQPSSLDDPVDTNEGQILLLAISHPVFDSKDKQWLLSRLLRYRDLSKHDTDEELGGGDILNSLTTLAADLLDILVESSDPDSPVSAVQLIVELIWVYIGQQSASPYASHCAESQLKEGDEESVFLEPHSSSPPRPLAEPANTDGSESSDASPNIPCLVAVQLPRENEVSRPCAV</sequence>
<keyword evidence="3" id="KW-1185">Reference proteome</keyword>
<dbReference type="EMBL" id="UYRU01071314">
    <property type="protein sequence ID" value="VDN20873.1"/>
    <property type="molecule type" value="Genomic_DNA"/>
</dbReference>
<name>A0A3P7MBJ9_DIBLA</name>
<evidence type="ECO:0000256" key="1">
    <source>
        <dbReference type="SAM" id="MobiDB-lite"/>
    </source>
</evidence>
<organism evidence="2 3">
    <name type="scientific">Dibothriocephalus latus</name>
    <name type="common">Fish tapeworm</name>
    <name type="synonym">Diphyllobothrium latum</name>
    <dbReference type="NCBI Taxonomy" id="60516"/>
    <lineage>
        <taxon>Eukaryota</taxon>
        <taxon>Metazoa</taxon>
        <taxon>Spiralia</taxon>
        <taxon>Lophotrochozoa</taxon>
        <taxon>Platyhelminthes</taxon>
        <taxon>Cestoda</taxon>
        <taxon>Eucestoda</taxon>
        <taxon>Diphyllobothriidea</taxon>
        <taxon>Diphyllobothriidae</taxon>
        <taxon>Dibothriocephalus</taxon>
    </lineage>
</organism>
<proteinExistence type="predicted"/>
<evidence type="ECO:0000313" key="2">
    <source>
        <dbReference type="EMBL" id="VDN20873.1"/>
    </source>
</evidence>
<dbReference type="OrthoDB" id="10534138at2759"/>
<dbReference type="Proteomes" id="UP000281553">
    <property type="component" value="Unassembled WGS sequence"/>
</dbReference>
<feature type="region of interest" description="Disordered" evidence="1">
    <location>
        <begin position="327"/>
        <end position="364"/>
    </location>
</feature>
<feature type="compositionally biased region" description="Polar residues" evidence="1">
    <location>
        <begin position="352"/>
        <end position="361"/>
    </location>
</feature>
<feature type="region of interest" description="Disordered" evidence="1">
    <location>
        <begin position="149"/>
        <end position="168"/>
    </location>
</feature>
<gene>
    <name evidence="2" type="ORF">DILT_LOCUS13717</name>
</gene>